<reference evidence="22" key="1">
    <citation type="journal article" date="2021" name="Nat. Microbiol.">
        <title>Cocultivation of an ultrasmall environmental parasitic bacterium with lytic ability against bacteria associated with wastewater foams.</title>
        <authorList>
            <person name="Batinovic S."/>
            <person name="Rose J.J.A."/>
            <person name="Ratcliffe J."/>
            <person name="Seviour R.J."/>
            <person name="Petrovski S."/>
        </authorList>
    </citation>
    <scope>NUCLEOTIDE SEQUENCE</scope>
    <source>
        <strain evidence="22">CON44</strain>
    </source>
</reference>
<evidence type="ECO:0000256" key="6">
    <source>
        <dbReference type="ARBA" id="ARBA00022723"/>
    </source>
</evidence>
<comment type="similarity">
    <text evidence="15">Belongs to the cholesterol 7-desaturase family.</text>
</comment>
<evidence type="ECO:0000256" key="3">
    <source>
        <dbReference type="ARBA" id="ARBA00004972"/>
    </source>
</evidence>
<evidence type="ECO:0000256" key="7">
    <source>
        <dbReference type="ARBA" id="ARBA00022963"/>
    </source>
</evidence>
<comment type="subunit">
    <text evidence="18">Homotrimer. The two-component system 3-ketosteroid-9-alpha-monooxygenase is composed of an oxygenase component KshA and a reductase component KshB.</text>
</comment>
<evidence type="ECO:0000259" key="21">
    <source>
        <dbReference type="PROSITE" id="PS51296"/>
    </source>
</evidence>
<keyword evidence="4" id="KW-0812">Transmembrane</keyword>
<dbReference type="GO" id="GO:0004497">
    <property type="term" value="F:monooxygenase activity"/>
    <property type="evidence" value="ECO:0007669"/>
    <property type="project" value="UniProtKB-ARBA"/>
</dbReference>
<name>A0A857LSU0_9ACTN</name>
<keyword evidence="10" id="KW-0408">Iron</keyword>
<keyword evidence="13" id="KW-0753">Steroid metabolism</keyword>
<dbReference type="InterPro" id="IPR050584">
    <property type="entry name" value="Cholesterol_7-desaturase"/>
</dbReference>
<comment type="subcellular location">
    <subcellularLocation>
        <location evidence="2">Membrane</location>
    </subcellularLocation>
</comment>
<dbReference type="PROSITE" id="PS51296">
    <property type="entry name" value="RIESKE"/>
    <property type="match status" value="1"/>
</dbReference>
<comment type="pathway">
    <text evidence="3">Hormone biosynthesis.</text>
</comment>
<keyword evidence="8" id="KW-1133">Transmembrane helix</keyword>
<dbReference type="GO" id="GO:0046872">
    <property type="term" value="F:metal ion binding"/>
    <property type="evidence" value="ECO:0007669"/>
    <property type="project" value="UniProtKB-KW"/>
</dbReference>
<dbReference type="RefSeq" id="WP_005184495.1">
    <property type="nucleotide sequence ID" value="NZ_CP045804.1"/>
</dbReference>
<feature type="domain" description="Rieske" evidence="21">
    <location>
        <begin position="12"/>
        <end position="116"/>
    </location>
</feature>
<keyword evidence="13" id="KW-0443">Lipid metabolism</keyword>
<keyword evidence="7" id="KW-0442">Lipid degradation</keyword>
<dbReference type="AlphaFoldDB" id="A0A857LSU0"/>
<dbReference type="GO" id="GO:0005737">
    <property type="term" value="C:cytoplasm"/>
    <property type="evidence" value="ECO:0007669"/>
    <property type="project" value="TreeGrafter"/>
</dbReference>
<dbReference type="GO" id="GO:0051537">
    <property type="term" value="F:2 iron, 2 sulfur cluster binding"/>
    <property type="evidence" value="ECO:0007669"/>
    <property type="project" value="UniProtKB-KW"/>
</dbReference>
<evidence type="ECO:0000256" key="1">
    <source>
        <dbReference type="ARBA" id="ARBA00001962"/>
    </source>
</evidence>
<keyword evidence="9" id="KW-0560">Oxidoreductase</keyword>
<dbReference type="GO" id="GO:0170056">
    <property type="term" value="F:cholesterol 7-desaturase [NAD(P)H] activity"/>
    <property type="evidence" value="ECO:0007669"/>
    <property type="project" value="UniProtKB-EC"/>
</dbReference>
<dbReference type="InterPro" id="IPR045605">
    <property type="entry name" value="KshA-like_C"/>
</dbReference>
<gene>
    <name evidence="22" type="ORF">GII30_19770</name>
</gene>
<comment type="catalytic activity">
    <reaction evidence="19">
        <text>cholesterol + NADH + O2 + H(+) = 7-dehydrocholesterol + NAD(+) + 2 H2O</text>
        <dbReference type="Rhea" id="RHEA:51644"/>
        <dbReference type="ChEBI" id="CHEBI:15377"/>
        <dbReference type="ChEBI" id="CHEBI:15378"/>
        <dbReference type="ChEBI" id="CHEBI:15379"/>
        <dbReference type="ChEBI" id="CHEBI:16113"/>
        <dbReference type="ChEBI" id="CHEBI:17759"/>
        <dbReference type="ChEBI" id="CHEBI:57540"/>
        <dbReference type="ChEBI" id="CHEBI:57945"/>
        <dbReference type="EC" id="1.14.19.21"/>
    </reaction>
    <physiologicalReaction direction="left-to-right" evidence="19">
        <dbReference type="Rhea" id="RHEA:51645"/>
    </physiologicalReaction>
</comment>
<evidence type="ECO:0000256" key="4">
    <source>
        <dbReference type="ARBA" id="ARBA00022692"/>
    </source>
</evidence>
<keyword evidence="11" id="KW-0411">Iron-sulfur</keyword>
<dbReference type="InterPro" id="IPR017941">
    <property type="entry name" value="Rieske_2Fe-2S"/>
</dbReference>
<evidence type="ECO:0000256" key="15">
    <source>
        <dbReference type="ARBA" id="ARBA00025729"/>
    </source>
</evidence>
<dbReference type="CDD" id="cd03469">
    <property type="entry name" value="Rieske_RO_Alpha_N"/>
    <property type="match status" value="1"/>
</dbReference>
<evidence type="ECO:0000256" key="14">
    <source>
        <dbReference type="ARBA" id="ARBA00025712"/>
    </source>
</evidence>
<dbReference type="SUPFAM" id="SSF55961">
    <property type="entry name" value="Bet v1-like"/>
    <property type="match status" value="1"/>
</dbReference>
<dbReference type="GO" id="GO:0008203">
    <property type="term" value="P:cholesterol metabolic process"/>
    <property type="evidence" value="ECO:0007669"/>
    <property type="project" value="InterPro"/>
</dbReference>
<comment type="cofactor">
    <cofactor evidence="1">
        <name>Fe cation</name>
        <dbReference type="ChEBI" id="CHEBI:24875"/>
    </cofactor>
</comment>
<comment type="pathway">
    <text evidence="14">Steroid hormone biosynthesis; dafachronic acid biosynthesis.</text>
</comment>
<evidence type="ECO:0000256" key="17">
    <source>
        <dbReference type="ARBA" id="ARBA00030944"/>
    </source>
</evidence>
<dbReference type="Pfam" id="PF00355">
    <property type="entry name" value="Rieske"/>
    <property type="match status" value="1"/>
</dbReference>
<organism evidence="22">
    <name type="scientific">Gordonia amarae</name>
    <dbReference type="NCBI Taxonomy" id="36821"/>
    <lineage>
        <taxon>Bacteria</taxon>
        <taxon>Bacillati</taxon>
        <taxon>Actinomycetota</taxon>
        <taxon>Actinomycetes</taxon>
        <taxon>Mycobacteriales</taxon>
        <taxon>Gordoniaceae</taxon>
        <taxon>Gordonia</taxon>
    </lineage>
</organism>
<evidence type="ECO:0000256" key="20">
    <source>
        <dbReference type="ARBA" id="ARBA00049548"/>
    </source>
</evidence>
<evidence type="ECO:0000256" key="2">
    <source>
        <dbReference type="ARBA" id="ARBA00004370"/>
    </source>
</evidence>
<evidence type="ECO:0000256" key="9">
    <source>
        <dbReference type="ARBA" id="ARBA00023002"/>
    </source>
</evidence>
<evidence type="ECO:0000313" key="22">
    <source>
        <dbReference type="EMBL" id="QHN41099.1"/>
    </source>
</evidence>
<evidence type="ECO:0000256" key="12">
    <source>
        <dbReference type="ARBA" id="ARBA00023136"/>
    </source>
</evidence>
<evidence type="ECO:0000256" key="16">
    <source>
        <dbReference type="ARBA" id="ARBA00026095"/>
    </source>
</evidence>
<keyword evidence="5" id="KW-0001">2Fe-2S</keyword>
<keyword evidence="6" id="KW-0479">Metal-binding</keyword>
<sequence length="351" mass="40615">MEVPFTWFATGWYVIGWSEEFEQGQSKPLHYFGEELVGYRDDNGEIHVLTGNCKHLGAHLGHGGKVVGDCIECPFHGWRWGPDGKHAYMPSEPGRTMKTMKLRSYPIHESHGVVFMWYHPHGEAPRWAPPDIFTKFPEVTDTPDMYYRSYPEFSVVCRDENVHPQIVAENAPDSAHFRYVHNATVTPICLKWEIEDNEWQFLTGWPDVNSSDPDAMSLRVHSHIAGLGYAITAFEGVQQHRLIFACTPTDQGKSDLFYKIWWPKPEGETSDVPPPEIQKLVEKRFLQTVWDDLSIWRYQKYVERPPLDRIDAKPYMAMRRWALQFYDVDADWRPGDPSPKTEDKVEAAATT</sequence>
<evidence type="ECO:0000256" key="19">
    <source>
        <dbReference type="ARBA" id="ARBA00047853"/>
    </source>
</evidence>
<evidence type="ECO:0000256" key="5">
    <source>
        <dbReference type="ARBA" id="ARBA00022714"/>
    </source>
</evidence>
<dbReference type="InterPro" id="IPR036922">
    <property type="entry name" value="Rieske_2Fe-2S_sf"/>
</dbReference>
<comment type="catalytic activity">
    <reaction evidence="20">
        <text>cholesterol + NADPH + O2 + H(+) = 7-dehydrocholesterol + NADP(+) + 2 H2O</text>
        <dbReference type="Rhea" id="RHEA:45024"/>
        <dbReference type="ChEBI" id="CHEBI:15377"/>
        <dbReference type="ChEBI" id="CHEBI:15378"/>
        <dbReference type="ChEBI" id="CHEBI:15379"/>
        <dbReference type="ChEBI" id="CHEBI:16113"/>
        <dbReference type="ChEBI" id="CHEBI:17759"/>
        <dbReference type="ChEBI" id="CHEBI:57783"/>
        <dbReference type="ChEBI" id="CHEBI:58349"/>
        <dbReference type="EC" id="1.14.19.21"/>
    </reaction>
    <physiologicalReaction direction="left-to-right" evidence="20">
        <dbReference type="Rhea" id="RHEA:45025"/>
    </physiologicalReaction>
</comment>
<accession>A0A857LSU0</accession>
<dbReference type="PANTHER" id="PTHR21266">
    <property type="entry name" value="IRON-SULFUR DOMAIN CONTAINING PROTEIN"/>
    <property type="match status" value="1"/>
</dbReference>
<evidence type="ECO:0000256" key="8">
    <source>
        <dbReference type="ARBA" id="ARBA00022989"/>
    </source>
</evidence>
<evidence type="ECO:0000256" key="10">
    <source>
        <dbReference type="ARBA" id="ARBA00023004"/>
    </source>
</evidence>
<dbReference type="Pfam" id="PF19298">
    <property type="entry name" value="KshA_C"/>
    <property type="match status" value="1"/>
</dbReference>
<dbReference type="EC" id="1.14.19.21" evidence="16"/>
<keyword evidence="12" id="KW-0472">Membrane</keyword>
<dbReference type="Gene3D" id="3.90.380.10">
    <property type="entry name" value="Naphthalene 1,2-dioxygenase Alpha Subunit, Chain A, domain 1"/>
    <property type="match status" value="1"/>
</dbReference>
<dbReference type="GO" id="GO:0016020">
    <property type="term" value="C:membrane"/>
    <property type="evidence" value="ECO:0007669"/>
    <property type="project" value="UniProtKB-SubCell"/>
</dbReference>
<proteinExistence type="inferred from homology"/>
<dbReference type="GO" id="GO:0016042">
    <property type="term" value="P:lipid catabolic process"/>
    <property type="evidence" value="ECO:0007669"/>
    <property type="project" value="UniProtKB-KW"/>
</dbReference>
<evidence type="ECO:0000256" key="13">
    <source>
        <dbReference type="ARBA" id="ARBA00023221"/>
    </source>
</evidence>
<dbReference type="SUPFAM" id="SSF50022">
    <property type="entry name" value="ISP domain"/>
    <property type="match status" value="1"/>
</dbReference>
<dbReference type="PANTHER" id="PTHR21266:SF32">
    <property type="entry name" value="CHOLESTEROL 7-DESATURASE NVD"/>
    <property type="match status" value="1"/>
</dbReference>
<dbReference type="EMBL" id="CP045810">
    <property type="protein sequence ID" value="QHN41099.1"/>
    <property type="molecule type" value="Genomic_DNA"/>
</dbReference>
<evidence type="ECO:0000256" key="11">
    <source>
        <dbReference type="ARBA" id="ARBA00023014"/>
    </source>
</evidence>
<protein>
    <recommendedName>
        <fullName evidence="16">cholesterol 7-desaturase</fullName>
        <ecNumber evidence="16">1.14.19.21</ecNumber>
    </recommendedName>
    <alternativeName>
        <fullName evidence="17">Rieske-type oxygenase</fullName>
    </alternativeName>
</protein>
<evidence type="ECO:0000256" key="18">
    <source>
        <dbReference type="ARBA" id="ARBA00046982"/>
    </source>
</evidence>
<dbReference type="Gene3D" id="2.102.10.10">
    <property type="entry name" value="Rieske [2Fe-2S] iron-sulphur domain"/>
    <property type="match status" value="1"/>
</dbReference>